<keyword evidence="2 15" id="KW-0963">Cytoplasm</keyword>
<dbReference type="AlphaFoldDB" id="A0A4P9UPZ4"/>
<dbReference type="PANTHER" id="PTHR30098">
    <property type="entry name" value="LEUCYL/PHENYLALANYL-TRNA--PROTEIN TRANSFERASE"/>
    <property type="match status" value="1"/>
</dbReference>
<comment type="subcellular location">
    <subcellularLocation>
        <location evidence="1 15">Cytoplasm</location>
    </subcellularLocation>
</comment>
<keyword evidence="17" id="KW-1185">Reference proteome</keyword>
<dbReference type="OrthoDB" id="9790282at2"/>
<comment type="catalytic activity">
    <reaction evidence="7 15">
        <text>N-terminal L-lysyl-[protein] + L-leucyl-tRNA(Leu) = N-terminal L-leucyl-L-lysyl-[protein] + tRNA(Leu) + H(+)</text>
        <dbReference type="Rhea" id="RHEA:12340"/>
        <dbReference type="Rhea" id="RHEA-COMP:9613"/>
        <dbReference type="Rhea" id="RHEA-COMP:9622"/>
        <dbReference type="Rhea" id="RHEA-COMP:12670"/>
        <dbReference type="Rhea" id="RHEA-COMP:12671"/>
        <dbReference type="ChEBI" id="CHEBI:15378"/>
        <dbReference type="ChEBI" id="CHEBI:65249"/>
        <dbReference type="ChEBI" id="CHEBI:78442"/>
        <dbReference type="ChEBI" id="CHEBI:78494"/>
        <dbReference type="ChEBI" id="CHEBI:133043"/>
        <dbReference type="EC" id="2.3.2.6"/>
    </reaction>
</comment>
<dbReference type="GO" id="GO:0008914">
    <property type="term" value="F:leucyl-tRNA--protein transferase activity"/>
    <property type="evidence" value="ECO:0007669"/>
    <property type="project" value="UniProtKB-UniRule"/>
</dbReference>
<evidence type="ECO:0000256" key="11">
    <source>
        <dbReference type="ARBA" id="ARBA00074372"/>
    </source>
</evidence>
<evidence type="ECO:0000256" key="10">
    <source>
        <dbReference type="ARBA" id="ARBA00066767"/>
    </source>
</evidence>
<dbReference type="EMBL" id="CP035467">
    <property type="protein sequence ID" value="QCW83494.1"/>
    <property type="molecule type" value="Genomic_DNA"/>
</dbReference>
<evidence type="ECO:0000256" key="8">
    <source>
        <dbReference type="ARBA" id="ARBA00054043"/>
    </source>
</evidence>
<evidence type="ECO:0000256" key="3">
    <source>
        <dbReference type="ARBA" id="ARBA00022679"/>
    </source>
</evidence>
<dbReference type="RefSeq" id="WP_017842722.1">
    <property type="nucleotide sequence ID" value="NZ_CP035467.1"/>
</dbReference>
<dbReference type="FunFam" id="3.40.630.70:FF:000001">
    <property type="entry name" value="Leucyl/phenylalanyl-tRNA--protein transferase"/>
    <property type="match status" value="1"/>
</dbReference>
<proteinExistence type="inferred from homology"/>
<dbReference type="Pfam" id="PF03588">
    <property type="entry name" value="Leu_Phe_trans"/>
    <property type="match status" value="1"/>
</dbReference>
<evidence type="ECO:0000256" key="7">
    <source>
        <dbReference type="ARBA" id="ARBA00051538"/>
    </source>
</evidence>
<dbReference type="InterPro" id="IPR042221">
    <property type="entry name" value="Leu/Phe-tRNA_Trfase_N"/>
</dbReference>
<protein>
    <recommendedName>
        <fullName evidence="11 15">Leucyl/phenylalanyl-tRNA--protein transferase</fullName>
        <ecNumber evidence="10 15">2.3.2.6</ecNumber>
    </recommendedName>
    <alternativeName>
        <fullName evidence="12 15">L/F-transferase</fullName>
    </alternativeName>
    <alternativeName>
        <fullName evidence="13 15">Leucyltransferase</fullName>
    </alternativeName>
    <alternativeName>
        <fullName evidence="14 15">Phenyalanyltransferase</fullName>
    </alternativeName>
</protein>
<dbReference type="GO" id="GO:0005737">
    <property type="term" value="C:cytoplasm"/>
    <property type="evidence" value="ECO:0007669"/>
    <property type="project" value="UniProtKB-SubCell"/>
</dbReference>
<evidence type="ECO:0000256" key="9">
    <source>
        <dbReference type="ARBA" id="ARBA00061535"/>
    </source>
</evidence>
<evidence type="ECO:0000313" key="17">
    <source>
        <dbReference type="Proteomes" id="UP000305881"/>
    </source>
</evidence>
<evidence type="ECO:0000256" key="1">
    <source>
        <dbReference type="ARBA" id="ARBA00004496"/>
    </source>
</evidence>
<dbReference type="InterPro" id="IPR016181">
    <property type="entry name" value="Acyl_CoA_acyltransferase"/>
</dbReference>
<dbReference type="Gene3D" id="3.30.70.3550">
    <property type="entry name" value="Leucyl/phenylalanyl-tRNA-protein transferase, N-terminal domain"/>
    <property type="match status" value="1"/>
</dbReference>
<dbReference type="Proteomes" id="UP000305881">
    <property type="component" value="Chromosome"/>
</dbReference>
<evidence type="ECO:0000256" key="14">
    <source>
        <dbReference type="ARBA" id="ARBA00083640"/>
    </source>
</evidence>
<evidence type="ECO:0000313" key="16">
    <source>
        <dbReference type="EMBL" id="QCW83494.1"/>
    </source>
</evidence>
<keyword evidence="4 15" id="KW-0012">Acyltransferase</keyword>
<dbReference type="SUPFAM" id="SSF55729">
    <property type="entry name" value="Acyl-CoA N-acyltransferases (Nat)"/>
    <property type="match status" value="1"/>
</dbReference>
<dbReference type="EC" id="2.3.2.6" evidence="10 15"/>
<evidence type="ECO:0000256" key="13">
    <source>
        <dbReference type="ARBA" id="ARBA00077165"/>
    </source>
</evidence>
<evidence type="ECO:0000256" key="12">
    <source>
        <dbReference type="ARBA" id="ARBA00077136"/>
    </source>
</evidence>
<dbReference type="HAMAP" id="MF_00688">
    <property type="entry name" value="Leu_Phe_trans"/>
    <property type="match status" value="1"/>
</dbReference>
<evidence type="ECO:0000256" key="6">
    <source>
        <dbReference type="ARBA" id="ARBA00050652"/>
    </source>
</evidence>
<comment type="catalytic activity">
    <reaction evidence="5 15">
        <text>L-phenylalanyl-tRNA(Phe) + an N-terminal L-alpha-aminoacyl-[protein] = an N-terminal L-phenylalanyl-L-alpha-aminoacyl-[protein] + tRNA(Phe)</text>
        <dbReference type="Rhea" id="RHEA:43632"/>
        <dbReference type="Rhea" id="RHEA-COMP:9668"/>
        <dbReference type="Rhea" id="RHEA-COMP:9699"/>
        <dbReference type="Rhea" id="RHEA-COMP:10636"/>
        <dbReference type="Rhea" id="RHEA-COMP:10637"/>
        <dbReference type="ChEBI" id="CHEBI:78442"/>
        <dbReference type="ChEBI" id="CHEBI:78531"/>
        <dbReference type="ChEBI" id="CHEBI:78597"/>
        <dbReference type="ChEBI" id="CHEBI:83561"/>
        <dbReference type="EC" id="2.3.2.6"/>
    </reaction>
</comment>
<dbReference type="Gene3D" id="3.40.630.70">
    <property type="entry name" value="Leucyl/phenylalanyl-tRNA-protein transferase, C-terminal domain"/>
    <property type="match status" value="1"/>
</dbReference>
<dbReference type="PANTHER" id="PTHR30098:SF2">
    <property type="entry name" value="LEUCYL_PHENYLALANYL-TRNA--PROTEIN TRANSFERASE"/>
    <property type="match status" value="1"/>
</dbReference>
<dbReference type="KEGG" id="mbur:EQU24_15505"/>
<dbReference type="NCBIfam" id="TIGR00667">
    <property type="entry name" value="aat"/>
    <property type="match status" value="1"/>
</dbReference>
<comment type="similarity">
    <text evidence="9 15">Belongs to the L/F-transferase family.</text>
</comment>
<evidence type="ECO:0000256" key="5">
    <source>
        <dbReference type="ARBA" id="ARBA00050607"/>
    </source>
</evidence>
<accession>A0A4P9UPZ4</accession>
<dbReference type="FunFam" id="3.30.70.3550:FF:000001">
    <property type="entry name" value="Leucyl/phenylalanyl-tRNA--protein transferase"/>
    <property type="match status" value="1"/>
</dbReference>
<dbReference type="InterPro" id="IPR004616">
    <property type="entry name" value="Leu/Phe-tRNA_Trfase"/>
</dbReference>
<sequence length="230" mass="26059">MQLTVLDPFRSNQPFPPLYKALEEPNGLLALGGCLSTERLLNAYRNGIFPWYNPGEPILWWSPDPRLVLFPDRVNISRSLAKTLRKGLFTVTFDRAFDQVMACCAEPRQASSGTWITDEMMQAYQDLHHQGLAHSVETWFDGELAGGLYGVAIGQVFFGESMFHKRTDASKVAFVTLARQLKQWGYRLVDCQVQTQHLLSLGAEEIPRSEFSAQLKRYCPAKPSTDAWQN</sequence>
<name>A0A4P9UPZ4_METBY</name>
<evidence type="ECO:0000256" key="2">
    <source>
        <dbReference type="ARBA" id="ARBA00022490"/>
    </source>
</evidence>
<evidence type="ECO:0000256" key="4">
    <source>
        <dbReference type="ARBA" id="ARBA00023315"/>
    </source>
</evidence>
<comment type="function">
    <text evidence="8 15">Functions in the N-end rule pathway of protein degradation where it conjugates Leu, Phe and, less efficiently, Met from aminoacyl-tRNAs to the N-termini of proteins containing an N-terminal arginine or lysine.</text>
</comment>
<gene>
    <name evidence="15" type="primary">aat</name>
    <name evidence="16" type="ORF">EQU24_15505</name>
</gene>
<dbReference type="GO" id="GO:0030163">
    <property type="term" value="P:protein catabolic process"/>
    <property type="evidence" value="ECO:0007669"/>
    <property type="project" value="UniProtKB-UniRule"/>
</dbReference>
<reference evidence="17" key="1">
    <citation type="journal article" date="2019" name="J. Bacteriol.">
        <title>A Mutagenic Screen Identifies a TonB-Dependent Receptor Required for the Lanthanide Metal Switch in the Type I Methanotroph 'Methylotuvimicrobium buryatense' 5GB1C.</title>
        <authorList>
            <person name="Groom J.D."/>
            <person name="Ford S.M."/>
            <person name="Pesesky M.W."/>
            <person name="Lidstrom M.E."/>
        </authorList>
    </citation>
    <scope>NUCLEOTIDE SEQUENCE [LARGE SCALE GENOMIC DNA]</scope>
    <source>
        <strain evidence="17">5GB1C</strain>
    </source>
</reference>
<evidence type="ECO:0000256" key="15">
    <source>
        <dbReference type="HAMAP-Rule" id="MF_00688"/>
    </source>
</evidence>
<organism evidence="16 17">
    <name type="scientific">Methylotuvimicrobium buryatense</name>
    <name type="common">Methylomicrobium buryatense</name>
    <dbReference type="NCBI Taxonomy" id="95641"/>
    <lineage>
        <taxon>Bacteria</taxon>
        <taxon>Pseudomonadati</taxon>
        <taxon>Pseudomonadota</taxon>
        <taxon>Gammaproteobacteria</taxon>
        <taxon>Methylococcales</taxon>
        <taxon>Methylococcaceae</taxon>
        <taxon>Methylotuvimicrobium</taxon>
    </lineage>
</organism>
<comment type="catalytic activity">
    <reaction evidence="6 15">
        <text>N-terminal L-arginyl-[protein] + L-leucyl-tRNA(Leu) = N-terminal L-leucyl-L-arginyl-[protein] + tRNA(Leu) + H(+)</text>
        <dbReference type="Rhea" id="RHEA:50416"/>
        <dbReference type="Rhea" id="RHEA-COMP:9613"/>
        <dbReference type="Rhea" id="RHEA-COMP:9622"/>
        <dbReference type="Rhea" id="RHEA-COMP:12672"/>
        <dbReference type="Rhea" id="RHEA-COMP:12673"/>
        <dbReference type="ChEBI" id="CHEBI:15378"/>
        <dbReference type="ChEBI" id="CHEBI:64719"/>
        <dbReference type="ChEBI" id="CHEBI:78442"/>
        <dbReference type="ChEBI" id="CHEBI:78494"/>
        <dbReference type="ChEBI" id="CHEBI:133044"/>
        <dbReference type="EC" id="2.3.2.6"/>
    </reaction>
</comment>
<dbReference type="STRING" id="675511.GCA_000341735_04350"/>
<keyword evidence="3 15" id="KW-0808">Transferase</keyword>
<dbReference type="InterPro" id="IPR042203">
    <property type="entry name" value="Leu/Phe-tRNA_Trfase_C"/>
</dbReference>